<feature type="compositionally biased region" description="Basic and acidic residues" evidence="1">
    <location>
        <begin position="21"/>
        <end position="45"/>
    </location>
</feature>
<dbReference type="Proteomes" id="UP000603453">
    <property type="component" value="Unassembled WGS sequence"/>
</dbReference>
<comment type="caution">
    <text evidence="2">The sequence shown here is derived from an EMBL/GenBank/DDBJ whole genome shotgun (WGS) entry which is preliminary data.</text>
</comment>
<protein>
    <submittedName>
        <fullName evidence="2">Uncharacterized protein</fullName>
    </submittedName>
</protein>
<organism evidence="2 3">
    <name type="scientific">Mucor saturninus</name>
    <dbReference type="NCBI Taxonomy" id="64648"/>
    <lineage>
        <taxon>Eukaryota</taxon>
        <taxon>Fungi</taxon>
        <taxon>Fungi incertae sedis</taxon>
        <taxon>Mucoromycota</taxon>
        <taxon>Mucoromycotina</taxon>
        <taxon>Mucoromycetes</taxon>
        <taxon>Mucorales</taxon>
        <taxon>Mucorineae</taxon>
        <taxon>Mucoraceae</taxon>
        <taxon>Mucor</taxon>
    </lineage>
</organism>
<reference evidence="2" key="1">
    <citation type="submission" date="2020-12" db="EMBL/GenBank/DDBJ databases">
        <title>Metabolic potential, ecology and presence of endohyphal bacteria is reflected in genomic diversity of Mucoromycotina.</title>
        <authorList>
            <person name="Muszewska A."/>
            <person name="Okrasinska A."/>
            <person name="Steczkiewicz K."/>
            <person name="Drgas O."/>
            <person name="Orlowska M."/>
            <person name="Perlinska-Lenart U."/>
            <person name="Aleksandrzak-Piekarczyk T."/>
            <person name="Szatraj K."/>
            <person name="Zielenkiewicz U."/>
            <person name="Pilsyk S."/>
            <person name="Malc E."/>
            <person name="Mieczkowski P."/>
            <person name="Kruszewska J.S."/>
            <person name="Biernat P."/>
            <person name="Pawlowska J."/>
        </authorList>
    </citation>
    <scope>NUCLEOTIDE SEQUENCE</scope>
    <source>
        <strain evidence="2">WA0000017839</strain>
    </source>
</reference>
<dbReference type="AlphaFoldDB" id="A0A8H7RME1"/>
<evidence type="ECO:0000313" key="3">
    <source>
        <dbReference type="Proteomes" id="UP000603453"/>
    </source>
</evidence>
<keyword evidence="3" id="KW-1185">Reference proteome</keyword>
<dbReference type="OrthoDB" id="2254984at2759"/>
<evidence type="ECO:0000313" key="2">
    <source>
        <dbReference type="EMBL" id="KAG2213090.1"/>
    </source>
</evidence>
<feature type="region of interest" description="Disordered" evidence="1">
    <location>
        <begin position="1"/>
        <end position="45"/>
    </location>
</feature>
<evidence type="ECO:0000256" key="1">
    <source>
        <dbReference type="SAM" id="MobiDB-lite"/>
    </source>
</evidence>
<feature type="region of interest" description="Disordered" evidence="1">
    <location>
        <begin position="286"/>
        <end position="317"/>
    </location>
</feature>
<name>A0A8H7RME1_9FUNG</name>
<gene>
    <name evidence="2" type="ORF">INT47_011239</name>
</gene>
<proteinExistence type="predicted"/>
<dbReference type="EMBL" id="JAEPRD010000004">
    <property type="protein sequence ID" value="KAG2213090.1"/>
    <property type="molecule type" value="Genomic_DNA"/>
</dbReference>
<accession>A0A8H7RME1</accession>
<feature type="compositionally biased region" description="Acidic residues" evidence="1">
    <location>
        <begin position="306"/>
        <end position="317"/>
    </location>
</feature>
<sequence>MLKRNEVESMSAEDIPSSEPAVEHEPEPISDEHESKPDGLTDFTKPEDIIRTVGKTLKGVINKNFDYKTLKDRLEHLQNSCHASIYGLSKALNVLIYLIITGGLDSDSNTHNVFRFKDVDFGNDGIGETEKDLIYLSEQSLKSLCDEKTFSYNGFWNIMSHCIGEKFPNKNTEPMQQLNSNDAYHFTTTPALASACKQYFVNFENMWSHDQYRHDLRVCITLLLRINLARSRFFDKKKYEVKKIDDSKKSQVVSKKYKAKKSLAQKMEALFKLSINTDCTIPPYYDDIKSDDESPGVADAENKDEHEEDLQSSDDEDDDFVVSEDTIVLDNATINRDLTARETNALIAVVMMLCSSETIEGDVSPEYIKRQLYKDKQETIPQEALVLCSKVVNNLRGISLKKDAEASFINCYKVRYLRNVLVNFAGAKTKFKKGRFYPVIEKRVSSVFVNYATLYTLFCKDYNIFNSEGDTFTSVHDIKDTQDRQFVFKNFFDWCTVDRIMKELKMTFGFLFYYSNRYDLQFVGLEKSLNKDLQKTPIINQEQPYLVIDNSQIEKEIKQLNDAIKIQKKEYAALGKSIRVEEWNRMNLGKSFRAKEKSNHPWDTKLYKMFALNKARHRQSLPISTNPIQIPDKMKADVKNNRLLIQGVDPGIVTTAAISCVKSPTLFESLNRFQMLEIMSPNKINQAVLSNTHRLQREKKKKYGIEKNRLTRKIRLNTYHKKHYSVTRRDIFSYHGWKRGSILSFVGNWSGKGAYIRGHTRRSMKPILNRFNSVADDQIAVVDEFKSTITCSSCFDVTTKQVVRVGEKRVKRIKGAVTRTNHNCPRRLSPTRRTTVNRDMNGAINVALIGFSCVVSNNSLPLPPFRRGIYNANK</sequence>